<accession>A0ABX1MUA5</accession>
<dbReference type="Proteomes" id="UP000652074">
    <property type="component" value="Unassembled WGS sequence"/>
</dbReference>
<evidence type="ECO:0008006" key="4">
    <source>
        <dbReference type="Google" id="ProtNLM"/>
    </source>
</evidence>
<reference evidence="2 3" key="1">
    <citation type="submission" date="2019-12" db="EMBL/GenBank/DDBJ databases">
        <title>Comparative genomics gives insights into the taxonomy of the Azoarcus-Aromatoleum group and reveals separate origins of nif in the plant-associated Azoarcus and non-plant-associated Aromatoleum sub-groups.</title>
        <authorList>
            <person name="Lafos M."/>
            <person name="Maluk M."/>
            <person name="Batista M."/>
            <person name="Junghare M."/>
            <person name="Carmona M."/>
            <person name="Faoro H."/>
            <person name="Cruz L.M."/>
            <person name="Battistoni F."/>
            <person name="De Souza E."/>
            <person name="Pedrosa F."/>
            <person name="Chen W.-M."/>
            <person name="Poole P.S."/>
            <person name="Dixon R.A."/>
            <person name="James E.K."/>
        </authorList>
    </citation>
    <scope>NUCLEOTIDE SEQUENCE [LARGE SCALE GENOMIC DNA]</scope>
    <source>
        <strain evidence="2 3">ToN1</strain>
    </source>
</reference>
<sequence>MKIASADVQLRAAHLSFSRREVSERLEMWIGERPAGAGRNNGLGSAARTRARPEVEISRDARAAQEAEAADNDSADDGLDPRFRFLKHLVEALTGRAIRTLQPEDFRADEAMPSLVEPPPAAGRRGDTPGRAGFGIEYDFRSVSEEYEFTRFEAKGVVRTADGHEIDFALQLEMERAYTETSSIQVRLGDARVKDPLVLDFAGTSAQLSDVRFSFDLDADGQAENVPMLSGGRGYLAIDRNRNGRIDDGRELFGPTTGDGFTELAGLDTDGSGWIDEGDANFGDLRVWMPAVDGAGSVVTATEAGVGALYLGRVATPFALRGAANDTLGEMRSTGLYVREDGTTGTVSQIDLSV</sequence>
<evidence type="ECO:0000313" key="2">
    <source>
        <dbReference type="EMBL" id="NMF88692.1"/>
    </source>
</evidence>
<feature type="region of interest" description="Disordered" evidence="1">
    <location>
        <begin position="34"/>
        <end position="77"/>
    </location>
</feature>
<organism evidence="2 3">
    <name type="scientific">Aromatoleum petrolei</name>
    <dbReference type="NCBI Taxonomy" id="76116"/>
    <lineage>
        <taxon>Bacteria</taxon>
        <taxon>Pseudomonadati</taxon>
        <taxon>Pseudomonadota</taxon>
        <taxon>Betaproteobacteria</taxon>
        <taxon>Rhodocyclales</taxon>
        <taxon>Rhodocyclaceae</taxon>
        <taxon>Aromatoleum</taxon>
    </lineage>
</organism>
<evidence type="ECO:0000256" key="1">
    <source>
        <dbReference type="SAM" id="MobiDB-lite"/>
    </source>
</evidence>
<evidence type="ECO:0000313" key="3">
    <source>
        <dbReference type="Proteomes" id="UP000652074"/>
    </source>
</evidence>
<feature type="compositionally biased region" description="Basic and acidic residues" evidence="1">
    <location>
        <begin position="51"/>
        <end position="65"/>
    </location>
</feature>
<proteinExistence type="predicted"/>
<comment type="caution">
    <text evidence="2">The sequence shown here is derived from an EMBL/GenBank/DDBJ whole genome shotgun (WGS) entry which is preliminary data.</text>
</comment>
<name>A0ABX1MUA5_9RHOO</name>
<feature type="compositionally biased region" description="Acidic residues" evidence="1">
    <location>
        <begin position="68"/>
        <end position="77"/>
    </location>
</feature>
<keyword evidence="3" id="KW-1185">Reference proteome</keyword>
<dbReference type="PANTHER" id="PTHR39431">
    <property type="entry name" value="FRPA/C-RELATED PROTEIN"/>
    <property type="match status" value="1"/>
</dbReference>
<feature type="region of interest" description="Disordered" evidence="1">
    <location>
        <begin position="109"/>
        <end position="130"/>
    </location>
</feature>
<dbReference type="EMBL" id="WTVR01000015">
    <property type="protein sequence ID" value="NMF88692.1"/>
    <property type="molecule type" value="Genomic_DNA"/>
</dbReference>
<dbReference type="PANTHER" id="PTHR39431:SF1">
    <property type="entry name" value="FRPA_C-RELATED PROTEIN"/>
    <property type="match status" value="1"/>
</dbReference>
<protein>
    <recommendedName>
        <fullName evidence="4">VCBS repeat-containing protein</fullName>
    </recommendedName>
</protein>
<gene>
    <name evidence="2" type="ORF">GPA26_09380</name>
</gene>